<sequence length="74" mass="8442">MSALLFNLAHRVSALLIDFARRVFITDVNIVTSVIFTSKESNESMNSVQSLTAGERYRSKITISLFKFKRRPFA</sequence>
<keyword evidence="2" id="KW-1185">Reference proteome</keyword>
<dbReference type="Proteomes" id="UP001314205">
    <property type="component" value="Unassembled WGS sequence"/>
</dbReference>
<accession>A0AAV1M5R8</accession>
<proteinExistence type="predicted"/>
<dbReference type="EMBL" id="CAVLGL010000126">
    <property type="protein sequence ID" value="CAK1601291.1"/>
    <property type="molecule type" value="Genomic_DNA"/>
</dbReference>
<protein>
    <recommendedName>
        <fullName evidence="3">Secreted protein</fullName>
    </recommendedName>
</protein>
<name>A0AAV1M5R8_9NEOP</name>
<reference evidence="1 2" key="1">
    <citation type="submission" date="2023-11" db="EMBL/GenBank/DDBJ databases">
        <authorList>
            <person name="Hedman E."/>
            <person name="Englund M."/>
            <person name="Stromberg M."/>
            <person name="Nyberg Akerstrom W."/>
            <person name="Nylinder S."/>
            <person name="Jareborg N."/>
            <person name="Kallberg Y."/>
            <person name="Kronander E."/>
        </authorList>
    </citation>
    <scope>NUCLEOTIDE SEQUENCE [LARGE SCALE GENOMIC DNA]</scope>
</reference>
<evidence type="ECO:0000313" key="1">
    <source>
        <dbReference type="EMBL" id="CAK1601291.1"/>
    </source>
</evidence>
<evidence type="ECO:0008006" key="3">
    <source>
        <dbReference type="Google" id="ProtNLM"/>
    </source>
</evidence>
<gene>
    <name evidence="1" type="ORF">PARMNEM_LOCUS19947</name>
</gene>
<dbReference type="AlphaFoldDB" id="A0AAV1M5R8"/>
<evidence type="ECO:0000313" key="2">
    <source>
        <dbReference type="Proteomes" id="UP001314205"/>
    </source>
</evidence>
<comment type="caution">
    <text evidence="1">The sequence shown here is derived from an EMBL/GenBank/DDBJ whole genome shotgun (WGS) entry which is preliminary data.</text>
</comment>
<organism evidence="1 2">
    <name type="scientific">Parnassius mnemosyne</name>
    <name type="common">clouded apollo</name>
    <dbReference type="NCBI Taxonomy" id="213953"/>
    <lineage>
        <taxon>Eukaryota</taxon>
        <taxon>Metazoa</taxon>
        <taxon>Ecdysozoa</taxon>
        <taxon>Arthropoda</taxon>
        <taxon>Hexapoda</taxon>
        <taxon>Insecta</taxon>
        <taxon>Pterygota</taxon>
        <taxon>Neoptera</taxon>
        <taxon>Endopterygota</taxon>
        <taxon>Lepidoptera</taxon>
        <taxon>Glossata</taxon>
        <taxon>Ditrysia</taxon>
        <taxon>Papilionoidea</taxon>
        <taxon>Papilionidae</taxon>
        <taxon>Parnassiinae</taxon>
        <taxon>Parnassini</taxon>
        <taxon>Parnassius</taxon>
        <taxon>Driopa</taxon>
    </lineage>
</organism>